<dbReference type="RefSeq" id="WP_208813403.1">
    <property type="nucleotide sequence ID" value="NZ_WVUH01000070.1"/>
</dbReference>
<comment type="caution">
    <text evidence="2">The sequence shown here is derived from an EMBL/GenBank/DDBJ whole genome shotgun (WGS) entry which is preliminary data.</text>
</comment>
<keyword evidence="1" id="KW-1133">Transmembrane helix</keyword>
<evidence type="ECO:0000313" key="2">
    <source>
        <dbReference type="EMBL" id="MBO4206501.1"/>
    </source>
</evidence>
<accession>A0ABS3VPT3</accession>
<protein>
    <recommendedName>
        <fullName evidence="4">MYXO-CTERM domain-containing protein</fullName>
    </recommendedName>
</protein>
<organism evidence="2 3">
    <name type="scientific">Micromonospora echinofusca</name>
    <dbReference type="NCBI Taxonomy" id="47858"/>
    <lineage>
        <taxon>Bacteria</taxon>
        <taxon>Bacillati</taxon>
        <taxon>Actinomycetota</taxon>
        <taxon>Actinomycetes</taxon>
        <taxon>Micromonosporales</taxon>
        <taxon>Micromonosporaceae</taxon>
        <taxon>Micromonospora</taxon>
    </lineage>
</organism>
<keyword evidence="1" id="KW-0472">Membrane</keyword>
<evidence type="ECO:0008006" key="4">
    <source>
        <dbReference type="Google" id="ProtNLM"/>
    </source>
</evidence>
<keyword evidence="3" id="KW-1185">Reference proteome</keyword>
<name>A0ABS3VPT3_MICEH</name>
<dbReference type="Proteomes" id="UP000823521">
    <property type="component" value="Unassembled WGS sequence"/>
</dbReference>
<evidence type="ECO:0000256" key="1">
    <source>
        <dbReference type="SAM" id="Phobius"/>
    </source>
</evidence>
<reference evidence="2 3" key="1">
    <citation type="submission" date="2019-12" db="EMBL/GenBank/DDBJ databases">
        <title>Whole genome sequencing of endophytic Actinobacterium Micromonospora sp. MPMI6T.</title>
        <authorList>
            <person name="Evv R."/>
            <person name="Podile A.R."/>
        </authorList>
    </citation>
    <scope>NUCLEOTIDE SEQUENCE [LARGE SCALE GENOMIC DNA]</scope>
    <source>
        <strain evidence="2 3">MPMI6</strain>
    </source>
</reference>
<feature type="transmembrane region" description="Helical" evidence="1">
    <location>
        <begin position="34"/>
        <end position="54"/>
    </location>
</feature>
<gene>
    <name evidence="2" type="ORF">GSF22_10880</name>
</gene>
<proteinExistence type="predicted"/>
<sequence length="78" mass="8118">MSYRRKAGKPRLALWMLVALGDVALLLASGGLLAMIALVGIVTVAVAAAGGWLLRRRNAPVRGGATVPVRVRGRNIAS</sequence>
<keyword evidence="1" id="KW-0812">Transmembrane</keyword>
<evidence type="ECO:0000313" key="3">
    <source>
        <dbReference type="Proteomes" id="UP000823521"/>
    </source>
</evidence>
<dbReference type="EMBL" id="WVUH01000070">
    <property type="protein sequence ID" value="MBO4206501.1"/>
    <property type="molecule type" value="Genomic_DNA"/>
</dbReference>
<feature type="transmembrane region" description="Helical" evidence="1">
    <location>
        <begin position="12"/>
        <end position="28"/>
    </location>
</feature>